<evidence type="ECO:0000313" key="1">
    <source>
        <dbReference type="EMBL" id="GFM37620.1"/>
    </source>
</evidence>
<dbReference type="Gene3D" id="1.10.760.10">
    <property type="entry name" value="Cytochrome c-like domain"/>
    <property type="match status" value="1"/>
</dbReference>
<dbReference type="Proteomes" id="UP000503820">
    <property type="component" value="Unassembled WGS sequence"/>
</dbReference>
<accession>A0A7J0BV86</accession>
<evidence type="ECO:0000313" key="2">
    <source>
        <dbReference type="Proteomes" id="UP000503820"/>
    </source>
</evidence>
<protein>
    <recommendedName>
        <fullName evidence="3">Cytochrome c</fullName>
    </recommendedName>
</protein>
<gene>
    <name evidence="1" type="ORF">DSM19430T_23040</name>
</gene>
<dbReference type="PROSITE" id="PS51257">
    <property type="entry name" value="PROKAR_LIPOPROTEIN"/>
    <property type="match status" value="1"/>
</dbReference>
<dbReference type="AlphaFoldDB" id="A0A7J0BV86"/>
<dbReference type="GO" id="GO:0020037">
    <property type="term" value="F:heme binding"/>
    <property type="evidence" value="ECO:0007669"/>
    <property type="project" value="InterPro"/>
</dbReference>
<evidence type="ECO:0008006" key="3">
    <source>
        <dbReference type="Google" id="ProtNLM"/>
    </source>
</evidence>
<dbReference type="GO" id="GO:0009055">
    <property type="term" value="F:electron transfer activity"/>
    <property type="evidence" value="ECO:0007669"/>
    <property type="project" value="InterPro"/>
</dbReference>
<dbReference type="InterPro" id="IPR036909">
    <property type="entry name" value="Cyt_c-like_dom_sf"/>
</dbReference>
<dbReference type="RefSeq" id="WP_174410197.1">
    <property type="nucleotide sequence ID" value="NZ_BLVP01000008.1"/>
</dbReference>
<name>A0A7J0BV86_9BACT</name>
<proteinExistence type="predicted"/>
<comment type="caution">
    <text evidence="1">The sequence shown here is derived from an EMBL/GenBank/DDBJ whole genome shotgun (WGS) entry which is preliminary data.</text>
</comment>
<organism evidence="1 2">
    <name type="scientific">Desulfovibrio psychrotolerans</name>
    <dbReference type="NCBI Taxonomy" id="415242"/>
    <lineage>
        <taxon>Bacteria</taxon>
        <taxon>Pseudomonadati</taxon>
        <taxon>Thermodesulfobacteriota</taxon>
        <taxon>Desulfovibrionia</taxon>
        <taxon>Desulfovibrionales</taxon>
        <taxon>Desulfovibrionaceae</taxon>
        <taxon>Desulfovibrio</taxon>
    </lineage>
</organism>
<keyword evidence="2" id="KW-1185">Reference proteome</keyword>
<dbReference type="EMBL" id="BLVP01000008">
    <property type="protein sequence ID" value="GFM37620.1"/>
    <property type="molecule type" value="Genomic_DNA"/>
</dbReference>
<sequence>MNLRRIGYASVPPLVIACLVFGLMVSPALSEDIGAKVRSACTNCHNLNRVCKNLGVKSETDWTTTVQRMVGKKPVLEGEEVGSAISYLSSLEPKNPEICK</sequence>
<reference evidence="1 2" key="1">
    <citation type="submission" date="2020-05" db="EMBL/GenBank/DDBJ databases">
        <title>Draft genome sequence of Desulfovibrio psychrotolerans JS1T.</title>
        <authorList>
            <person name="Ueno A."/>
            <person name="Tamazawa S."/>
            <person name="Tamamura S."/>
            <person name="Murakami T."/>
            <person name="Kiyama T."/>
            <person name="Inomata H."/>
            <person name="Amano Y."/>
            <person name="Miyakawa K."/>
            <person name="Tamaki H."/>
            <person name="Naganuma T."/>
            <person name="Kaneko K."/>
        </authorList>
    </citation>
    <scope>NUCLEOTIDE SEQUENCE [LARGE SCALE GENOMIC DNA]</scope>
    <source>
        <strain evidence="1 2">JS1</strain>
    </source>
</reference>